<accession>A0ABQ5W325</accession>
<keyword evidence="5" id="KW-1185">Reference proteome</keyword>
<reference evidence="5" key="1">
    <citation type="journal article" date="2019" name="Int. J. Syst. Evol. Microbiol.">
        <title>The Global Catalogue of Microorganisms (GCM) 10K type strain sequencing project: providing services to taxonomists for standard genome sequencing and annotation.</title>
        <authorList>
            <consortium name="The Broad Institute Genomics Platform"/>
            <consortium name="The Broad Institute Genome Sequencing Center for Infectious Disease"/>
            <person name="Wu L."/>
            <person name="Ma J."/>
        </authorList>
    </citation>
    <scope>NUCLEOTIDE SEQUENCE [LARGE SCALE GENOMIC DNA]</scope>
    <source>
        <strain evidence="5">NBRC 112416</strain>
    </source>
</reference>
<organism evidence="4 5">
    <name type="scientific">Devosia nitrariae</name>
    <dbReference type="NCBI Taxonomy" id="2071872"/>
    <lineage>
        <taxon>Bacteria</taxon>
        <taxon>Pseudomonadati</taxon>
        <taxon>Pseudomonadota</taxon>
        <taxon>Alphaproteobacteria</taxon>
        <taxon>Hyphomicrobiales</taxon>
        <taxon>Devosiaceae</taxon>
        <taxon>Devosia</taxon>
    </lineage>
</organism>
<dbReference type="Pfam" id="PF02604">
    <property type="entry name" value="PhdYeFM_antitox"/>
    <property type="match status" value="1"/>
</dbReference>
<dbReference type="InterPro" id="IPR006442">
    <property type="entry name" value="Antitoxin_Phd/YefM"/>
</dbReference>
<gene>
    <name evidence="4" type="ORF">GCM10010862_15200</name>
</gene>
<dbReference type="PANTHER" id="PTHR35377">
    <property type="entry name" value="ANTITOXIN VAPB49-RELATED-RELATED"/>
    <property type="match status" value="1"/>
</dbReference>
<evidence type="ECO:0000313" key="5">
    <source>
        <dbReference type="Proteomes" id="UP001156691"/>
    </source>
</evidence>
<dbReference type="EMBL" id="BSNS01000007">
    <property type="protein sequence ID" value="GLQ54261.1"/>
    <property type="molecule type" value="Genomic_DNA"/>
</dbReference>
<feature type="region of interest" description="Disordered" evidence="3">
    <location>
        <begin position="79"/>
        <end position="109"/>
    </location>
</feature>
<protein>
    <recommendedName>
        <fullName evidence="2">Antitoxin</fullName>
    </recommendedName>
</protein>
<dbReference type="NCBIfam" id="TIGR01552">
    <property type="entry name" value="phd_fam"/>
    <property type="match status" value="1"/>
</dbReference>
<dbReference type="Gene3D" id="3.40.1620.10">
    <property type="entry name" value="YefM-like domain"/>
    <property type="match status" value="1"/>
</dbReference>
<evidence type="ECO:0000313" key="4">
    <source>
        <dbReference type="EMBL" id="GLQ54261.1"/>
    </source>
</evidence>
<dbReference type="Proteomes" id="UP001156691">
    <property type="component" value="Unassembled WGS sequence"/>
</dbReference>
<evidence type="ECO:0000256" key="3">
    <source>
        <dbReference type="SAM" id="MobiDB-lite"/>
    </source>
</evidence>
<sequence length="109" mass="11934">MRTANIREAKKHLSRLIERAARGEPFVIVKAGKPLVKVVALDAPSLHEARRVGFMAGQFKVPDDFDRMAKRESNGCSVVTREASARHPSSPLGGGRTCSRGVRVARARK</sequence>
<name>A0ABQ5W325_9HYPH</name>
<dbReference type="RefSeq" id="WP_379994888.1">
    <property type="nucleotide sequence ID" value="NZ_BSNS01000007.1"/>
</dbReference>
<comment type="similarity">
    <text evidence="1 2">Belongs to the phD/YefM antitoxin family.</text>
</comment>
<proteinExistence type="inferred from homology"/>
<comment type="function">
    <text evidence="2">Antitoxin component of a type II toxin-antitoxin (TA) system.</text>
</comment>
<comment type="caution">
    <text evidence="4">The sequence shown here is derived from an EMBL/GenBank/DDBJ whole genome shotgun (WGS) entry which is preliminary data.</text>
</comment>
<dbReference type="InterPro" id="IPR051416">
    <property type="entry name" value="phD-YefM_TA_antitoxins"/>
</dbReference>
<dbReference type="InterPro" id="IPR036165">
    <property type="entry name" value="YefM-like_sf"/>
</dbReference>
<evidence type="ECO:0000256" key="1">
    <source>
        <dbReference type="ARBA" id="ARBA00009981"/>
    </source>
</evidence>
<dbReference type="SUPFAM" id="SSF143120">
    <property type="entry name" value="YefM-like"/>
    <property type="match status" value="1"/>
</dbReference>
<evidence type="ECO:0000256" key="2">
    <source>
        <dbReference type="RuleBase" id="RU362080"/>
    </source>
</evidence>